<feature type="binding site" evidence="13">
    <location>
        <position position="146"/>
    </location>
    <ligand>
        <name>Fe cation</name>
        <dbReference type="ChEBI" id="CHEBI:24875"/>
        <label>1</label>
    </ligand>
</feature>
<reference evidence="18" key="1">
    <citation type="journal article" date="2017" name="Plant J.">
        <title>The pomegranate (Punica granatum L.) genome and the genomics of punicalagin biosynthesis.</title>
        <authorList>
            <person name="Qin G."/>
            <person name="Xu C."/>
            <person name="Ming R."/>
            <person name="Tang H."/>
            <person name="Guyot R."/>
            <person name="Kramer E.M."/>
            <person name="Hu Y."/>
            <person name="Yi X."/>
            <person name="Qi Y."/>
            <person name="Xu X."/>
            <person name="Gao Z."/>
            <person name="Pan H."/>
            <person name="Jian J."/>
            <person name="Tian Y."/>
            <person name="Yue Z."/>
            <person name="Xu Y."/>
        </authorList>
    </citation>
    <scope>NUCLEOTIDE SEQUENCE [LARGE SCALE GENOMIC DNA]</scope>
    <source>
        <strain evidence="18">cv. Dabenzi</strain>
    </source>
</reference>
<feature type="binding site" evidence="13">
    <location>
        <position position="143"/>
    </location>
    <ligand>
        <name>Fe cation</name>
        <dbReference type="ChEBI" id="CHEBI:24875"/>
        <label>1</label>
    </ligand>
</feature>
<comment type="function">
    <text evidence="10">Stores iron in a soluble, non-toxic, readily available form. Important for iron homeostasis. Has ferroxidase activity. Iron is taken up in the ferrous form and deposited as ferric hydroxides after oxidation.</text>
</comment>
<dbReference type="InterPro" id="IPR012347">
    <property type="entry name" value="Ferritin-like"/>
</dbReference>
<dbReference type="Pfam" id="PF00210">
    <property type="entry name" value="Ferritin"/>
    <property type="match status" value="1"/>
</dbReference>
<dbReference type="Gene3D" id="1.20.1260.10">
    <property type="match status" value="1"/>
</dbReference>
<evidence type="ECO:0000256" key="7">
    <source>
        <dbReference type="ARBA" id="ARBA00022946"/>
    </source>
</evidence>
<comment type="function">
    <text evidence="14">Stores iron in a soluble, non-toxic, readily available form. Important for iron homeostasis. Iron is taken up in the ferrous form and deposited as ferric hydroxides after oxidation.</text>
</comment>
<evidence type="ECO:0000256" key="6">
    <source>
        <dbReference type="ARBA" id="ARBA00022723"/>
    </source>
</evidence>
<keyword evidence="9 13" id="KW-0408">Iron</keyword>
<keyword evidence="6 13" id="KW-0479">Metal-binding</keyword>
<dbReference type="InterPro" id="IPR008331">
    <property type="entry name" value="Ferritin_DPS_dom"/>
</dbReference>
<comment type="catalytic activity">
    <reaction evidence="12 14">
        <text>4 Fe(2+) + O2 + 4 H(+) = 4 Fe(3+) + 2 H2O</text>
        <dbReference type="Rhea" id="RHEA:11148"/>
        <dbReference type="ChEBI" id="CHEBI:15377"/>
        <dbReference type="ChEBI" id="CHEBI:15378"/>
        <dbReference type="ChEBI" id="CHEBI:15379"/>
        <dbReference type="ChEBI" id="CHEBI:29033"/>
        <dbReference type="ChEBI" id="CHEBI:29034"/>
        <dbReference type="EC" id="1.16.3.1"/>
    </reaction>
</comment>
<dbReference type="InterPro" id="IPR009078">
    <property type="entry name" value="Ferritin-like_SF"/>
</dbReference>
<keyword evidence="4" id="KW-0150">Chloroplast</keyword>
<dbReference type="GO" id="GO:0006979">
    <property type="term" value="P:response to oxidative stress"/>
    <property type="evidence" value="ECO:0007669"/>
    <property type="project" value="UniProtKB-ARBA"/>
</dbReference>
<comment type="similarity">
    <text evidence="2 14">Belongs to the ferritin family.</text>
</comment>
<feature type="chain" id="PRO_5012578174" description="Ferritin" evidence="15">
    <location>
        <begin position="20"/>
        <end position="307"/>
    </location>
</feature>
<evidence type="ECO:0000256" key="5">
    <source>
        <dbReference type="ARBA" id="ARBA00022640"/>
    </source>
</evidence>
<evidence type="ECO:0000256" key="10">
    <source>
        <dbReference type="ARBA" id="ARBA00025111"/>
    </source>
</evidence>
<dbReference type="EMBL" id="MTKT01000813">
    <property type="protein sequence ID" value="OWM87394.1"/>
    <property type="molecule type" value="Genomic_DNA"/>
</dbReference>
<dbReference type="FunFam" id="1.20.1260.10:FF:000006">
    <property type="entry name" value="Ferritin"/>
    <property type="match status" value="1"/>
</dbReference>
<dbReference type="PROSITE" id="PS00540">
    <property type="entry name" value="FERRITIN_1"/>
    <property type="match status" value="1"/>
</dbReference>
<protein>
    <recommendedName>
        <fullName evidence="14">Ferritin</fullName>
        <ecNumber evidence="14">1.16.3.1</ecNumber>
    </recommendedName>
</protein>
<comment type="subcellular location">
    <subcellularLocation>
        <location evidence="1">Plastid</location>
        <location evidence="1">Chloroplast</location>
    </subcellularLocation>
</comment>
<evidence type="ECO:0000256" key="12">
    <source>
        <dbReference type="ARBA" id="ARBA00047990"/>
    </source>
</evidence>
<organism evidence="17 18">
    <name type="scientific">Punica granatum</name>
    <name type="common">Pomegranate</name>
    <dbReference type="NCBI Taxonomy" id="22663"/>
    <lineage>
        <taxon>Eukaryota</taxon>
        <taxon>Viridiplantae</taxon>
        <taxon>Streptophyta</taxon>
        <taxon>Embryophyta</taxon>
        <taxon>Tracheophyta</taxon>
        <taxon>Spermatophyta</taxon>
        <taxon>Magnoliopsida</taxon>
        <taxon>eudicotyledons</taxon>
        <taxon>Gunneridae</taxon>
        <taxon>Pentapetalae</taxon>
        <taxon>rosids</taxon>
        <taxon>malvids</taxon>
        <taxon>Myrtales</taxon>
        <taxon>Lythraceae</taxon>
        <taxon>Punica</taxon>
    </lineage>
</organism>
<dbReference type="GO" id="GO:0006879">
    <property type="term" value="P:intracellular iron ion homeostasis"/>
    <property type="evidence" value="ECO:0007669"/>
    <property type="project" value="UniProtKB-KW"/>
</dbReference>
<keyword evidence="7" id="KW-0809">Transit peptide</keyword>
<accession>A0A218XR35</accession>
<dbReference type="SUPFAM" id="SSF47240">
    <property type="entry name" value="Ferritin-like"/>
    <property type="match status" value="1"/>
</dbReference>
<evidence type="ECO:0000256" key="11">
    <source>
        <dbReference type="ARBA" id="ARBA00026060"/>
    </source>
</evidence>
<feature type="binding site" evidence="13">
    <location>
        <position position="226"/>
    </location>
    <ligand>
        <name>Fe cation</name>
        <dbReference type="ChEBI" id="CHEBI:24875"/>
        <label>1</label>
    </ligand>
</feature>
<dbReference type="GO" id="GO:0008198">
    <property type="term" value="F:ferrous iron binding"/>
    <property type="evidence" value="ECO:0007669"/>
    <property type="project" value="TreeGrafter"/>
</dbReference>
<evidence type="ECO:0000256" key="15">
    <source>
        <dbReference type="SAM" id="SignalP"/>
    </source>
</evidence>
<feature type="domain" description="Ferritin-like diiron" evidence="16">
    <location>
        <begin position="91"/>
        <end position="244"/>
    </location>
</feature>
<evidence type="ECO:0000256" key="2">
    <source>
        <dbReference type="ARBA" id="ARBA00007513"/>
    </source>
</evidence>
<dbReference type="GO" id="GO:0008199">
    <property type="term" value="F:ferric iron binding"/>
    <property type="evidence" value="ECO:0007669"/>
    <property type="project" value="InterPro"/>
</dbReference>
<sequence length="307" mass="34470">MLLRAAPAFSLLSLHGGDALPVASSFPSSSSYSNSSVLRFQPAKHRVGPVACVTKAANNSVLSGVIFEPFEELKRELDLVPTVPQVSLARQRYSDECEAAINGQINVEYNVSYVYHAMYAYFDRDNVALKGLAKFFKESSDEEREHAEKLMEYQNKRGGRVKLQSIVMPHSEFDHADKGDALHAMELALSLEKLTNEKLLGLHRVADRNHDPQMMDFIESEYLAEQVEAIKKISEYVAQLRRVGKGHGNVSHRTAIIFSVAYTSFSSLIVFFRRTFQESGTLIRCSSMEKRSLLKLPVEYALRSSVT</sequence>
<evidence type="ECO:0000259" key="16">
    <source>
        <dbReference type="PROSITE" id="PS50905"/>
    </source>
</evidence>
<keyword evidence="5" id="KW-0934">Plastid</keyword>
<dbReference type="InterPro" id="IPR001519">
    <property type="entry name" value="Ferritin"/>
</dbReference>
<evidence type="ECO:0000256" key="4">
    <source>
        <dbReference type="ARBA" id="ARBA00022528"/>
    </source>
</evidence>
<feature type="signal peptide" evidence="15">
    <location>
        <begin position="1"/>
        <end position="19"/>
    </location>
</feature>
<dbReference type="GO" id="GO:0006826">
    <property type="term" value="P:iron ion transport"/>
    <property type="evidence" value="ECO:0007669"/>
    <property type="project" value="InterPro"/>
</dbReference>
<evidence type="ECO:0000313" key="18">
    <source>
        <dbReference type="Proteomes" id="UP000197138"/>
    </source>
</evidence>
<dbReference type="GO" id="GO:0004322">
    <property type="term" value="F:ferroxidase activity"/>
    <property type="evidence" value="ECO:0007669"/>
    <property type="project" value="UniProtKB-EC"/>
</dbReference>
<keyword evidence="8 14" id="KW-0560">Oxidoreductase</keyword>
<comment type="subunit">
    <text evidence="11">Oligomer of 24 subunits. There are two types of subunits: L (light) chain and H (heavy) chain. The major chain can be light or heavy, depending on the species and tissue type. The functional molecule forms a roughly spherical shell with a diameter of 12 nm and contains a central cavity into which the insoluble mineral iron core is deposited.</text>
</comment>
<evidence type="ECO:0000256" key="8">
    <source>
        <dbReference type="ARBA" id="ARBA00023002"/>
    </source>
</evidence>
<feature type="binding site" evidence="13">
    <location>
        <position position="192"/>
    </location>
    <ligand>
        <name>Fe cation</name>
        <dbReference type="ChEBI" id="CHEBI:24875"/>
        <label>1</label>
    </ligand>
</feature>
<keyword evidence="3 14" id="KW-0409">Iron storage</keyword>
<dbReference type="EC" id="1.16.3.1" evidence="14"/>
<dbReference type="PANTHER" id="PTHR11431">
    <property type="entry name" value="FERRITIN"/>
    <property type="match status" value="1"/>
</dbReference>
<dbReference type="GO" id="GO:0009507">
    <property type="term" value="C:chloroplast"/>
    <property type="evidence" value="ECO:0007669"/>
    <property type="project" value="UniProtKB-SubCell"/>
</dbReference>
<evidence type="ECO:0000256" key="3">
    <source>
        <dbReference type="ARBA" id="ARBA00022434"/>
    </source>
</evidence>
<dbReference type="CDD" id="cd01056">
    <property type="entry name" value="Euk_Ferritin"/>
    <property type="match status" value="1"/>
</dbReference>
<evidence type="ECO:0000256" key="13">
    <source>
        <dbReference type="PIRSR" id="PIRSR601519-1"/>
    </source>
</evidence>
<evidence type="ECO:0000256" key="9">
    <source>
        <dbReference type="ARBA" id="ARBA00023004"/>
    </source>
</evidence>
<name>A0A218XR35_PUNGR</name>
<evidence type="ECO:0000313" key="17">
    <source>
        <dbReference type="EMBL" id="OWM87394.1"/>
    </source>
</evidence>
<dbReference type="PANTHER" id="PTHR11431:SF75">
    <property type="entry name" value="FERRITIN"/>
    <property type="match status" value="1"/>
</dbReference>
<proteinExistence type="inferred from homology"/>
<feature type="binding site" evidence="13">
    <location>
        <position position="108"/>
    </location>
    <ligand>
        <name>Fe cation</name>
        <dbReference type="ChEBI" id="CHEBI:24875"/>
        <label>2</label>
    </ligand>
</feature>
<dbReference type="PROSITE" id="PS50905">
    <property type="entry name" value="FERRITIN_LIKE"/>
    <property type="match status" value="1"/>
</dbReference>
<evidence type="ECO:0000256" key="1">
    <source>
        <dbReference type="ARBA" id="ARBA00004229"/>
    </source>
</evidence>
<comment type="caution">
    <text evidence="17">The sequence shown here is derived from an EMBL/GenBank/DDBJ whole genome shotgun (WGS) entry which is preliminary data.</text>
</comment>
<gene>
    <name evidence="17" type="ORF">CDL15_Pgr022505</name>
</gene>
<dbReference type="InterPro" id="IPR009040">
    <property type="entry name" value="Ferritin-like_diiron"/>
</dbReference>
<dbReference type="InterPro" id="IPR014034">
    <property type="entry name" value="Ferritin_CS"/>
</dbReference>
<dbReference type="AlphaFoldDB" id="A0A218XR35"/>
<dbReference type="Proteomes" id="UP000197138">
    <property type="component" value="Unassembled WGS sequence"/>
</dbReference>
<evidence type="ECO:0000256" key="14">
    <source>
        <dbReference type="RuleBase" id="RU361145"/>
    </source>
</evidence>
<keyword evidence="15" id="KW-0732">Signal</keyword>